<reference evidence="2" key="2">
    <citation type="submission" date="2015-06" db="UniProtKB">
        <authorList>
            <consortium name="EnsemblPlants"/>
        </authorList>
    </citation>
    <scope>IDENTIFICATION</scope>
    <source>
        <strain evidence="2">DM1-3 516 R44</strain>
    </source>
</reference>
<dbReference type="HOGENOM" id="CLU_2150358_0_0_1"/>
<dbReference type="GO" id="GO:2000028">
    <property type="term" value="P:regulation of photoperiodism, flowering"/>
    <property type="evidence" value="ECO:0007669"/>
    <property type="project" value="InterPro"/>
</dbReference>
<protein>
    <submittedName>
        <fullName evidence="2">Protein GIGANTEA</fullName>
    </submittedName>
</protein>
<dbReference type="eggNOG" id="ENOG502QU75">
    <property type="taxonomic scope" value="Eukaryota"/>
</dbReference>
<evidence type="ECO:0000313" key="3">
    <source>
        <dbReference type="Proteomes" id="UP000011115"/>
    </source>
</evidence>
<dbReference type="AlphaFoldDB" id="M0ZKR6"/>
<sequence length="112" mass="12268">MRTELSSSSSICDKGSTSQPSNFLEKSSIFSKNTSALRDFMYAGSVKPSVKEVEDVNGIHNPAYQYLSISIIDWKTDIGKCLMCEANNRLENGMSAQFLDTAARELGCTISV</sequence>
<proteinExistence type="predicted"/>
<evidence type="ECO:0000313" key="2">
    <source>
        <dbReference type="EnsemblPlants" id="PGSC0003DMT400002842"/>
    </source>
</evidence>
<evidence type="ECO:0000256" key="1">
    <source>
        <dbReference type="SAM" id="MobiDB-lite"/>
    </source>
</evidence>
<dbReference type="PaxDb" id="4113-PGSC0003DMT400002842"/>
<name>M0ZKR6_SOLTU</name>
<dbReference type="PANTHER" id="PTHR36319:SF1">
    <property type="entry name" value="PROTEIN GIGANTEA"/>
    <property type="match status" value="1"/>
</dbReference>
<feature type="region of interest" description="Disordered" evidence="1">
    <location>
        <begin position="1"/>
        <end position="22"/>
    </location>
</feature>
<reference evidence="3" key="1">
    <citation type="journal article" date="2011" name="Nature">
        <title>Genome sequence and analysis of the tuber crop potato.</title>
        <authorList>
            <consortium name="The Potato Genome Sequencing Consortium"/>
        </authorList>
    </citation>
    <scope>NUCLEOTIDE SEQUENCE [LARGE SCALE GENOMIC DNA]</scope>
    <source>
        <strain evidence="3">cv. DM1-3 516 R44</strain>
    </source>
</reference>
<accession>M0ZKR6</accession>
<organism evidence="2 3">
    <name type="scientific">Solanum tuberosum</name>
    <name type="common">Potato</name>
    <dbReference type="NCBI Taxonomy" id="4113"/>
    <lineage>
        <taxon>Eukaryota</taxon>
        <taxon>Viridiplantae</taxon>
        <taxon>Streptophyta</taxon>
        <taxon>Embryophyta</taxon>
        <taxon>Tracheophyta</taxon>
        <taxon>Spermatophyta</taxon>
        <taxon>Magnoliopsida</taxon>
        <taxon>eudicotyledons</taxon>
        <taxon>Gunneridae</taxon>
        <taxon>Pentapetalae</taxon>
        <taxon>asterids</taxon>
        <taxon>lamiids</taxon>
        <taxon>Solanales</taxon>
        <taxon>Solanaceae</taxon>
        <taxon>Solanoideae</taxon>
        <taxon>Solaneae</taxon>
        <taxon>Solanum</taxon>
    </lineage>
</organism>
<dbReference type="PANTHER" id="PTHR36319">
    <property type="entry name" value="PROTEIN GIGANTEA"/>
    <property type="match status" value="1"/>
</dbReference>
<keyword evidence="3" id="KW-1185">Reference proteome</keyword>
<dbReference type="Proteomes" id="UP000011115">
    <property type="component" value="Unassembled WGS sequence"/>
</dbReference>
<dbReference type="InParanoid" id="M0ZKR6"/>
<dbReference type="EnsemblPlants" id="PGSC0003DMT400002842">
    <property type="protein sequence ID" value="PGSC0003DMT400002842"/>
    <property type="gene ID" value="PGSC0003DMG400001110"/>
</dbReference>
<dbReference type="Gramene" id="PGSC0003DMT400002842">
    <property type="protein sequence ID" value="PGSC0003DMT400002842"/>
    <property type="gene ID" value="PGSC0003DMG400001110"/>
</dbReference>
<dbReference type="InterPro" id="IPR026211">
    <property type="entry name" value="GIGANTEA"/>
</dbReference>
<dbReference type="STRING" id="4113.M0ZKR6"/>